<evidence type="ECO:0008006" key="4">
    <source>
        <dbReference type="Google" id="ProtNLM"/>
    </source>
</evidence>
<dbReference type="EMBL" id="KZ805480">
    <property type="protein sequence ID" value="PVH95908.1"/>
    <property type="molecule type" value="Genomic_DNA"/>
</dbReference>
<protein>
    <recommendedName>
        <fullName evidence="4">Secreted protein</fullName>
    </recommendedName>
</protein>
<name>A0A2V1DCZ0_9PLEO</name>
<feature type="signal peptide" evidence="1">
    <location>
        <begin position="1"/>
        <end position="23"/>
    </location>
</feature>
<dbReference type="AlphaFoldDB" id="A0A2V1DCZ0"/>
<keyword evidence="3" id="KW-1185">Reference proteome</keyword>
<evidence type="ECO:0000313" key="3">
    <source>
        <dbReference type="Proteomes" id="UP000244855"/>
    </source>
</evidence>
<accession>A0A2V1DCZ0</accession>
<organism evidence="2 3">
    <name type="scientific">Periconia macrospinosa</name>
    <dbReference type="NCBI Taxonomy" id="97972"/>
    <lineage>
        <taxon>Eukaryota</taxon>
        <taxon>Fungi</taxon>
        <taxon>Dikarya</taxon>
        <taxon>Ascomycota</taxon>
        <taxon>Pezizomycotina</taxon>
        <taxon>Dothideomycetes</taxon>
        <taxon>Pleosporomycetidae</taxon>
        <taxon>Pleosporales</taxon>
        <taxon>Massarineae</taxon>
        <taxon>Periconiaceae</taxon>
        <taxon>Periconia</taxon>
    </lineage>
</organism>
<dbReference type="Proteomes" id="UP000244855">
    <property type="component" value="Unassembled WGS sequence"/>
</dbReference>
<evidence type="ECO:0000313" key="2">
    <source>
        <dbReference type="EMBL" id="PVH95908.1"/>
    </source>
</evidence>
<reference evidence="2 3" key="1">
    <citation type="journal article" date="2018" name="Sci. Rep.">
        <title>Comparative genomics provides insights into the lifestyle and reveals functional heterogeneity of dark septate endophytic fungi.</title>
        <authorList>
            <person name="Knapp D.G."/>
            <person name="Nemeth J.B."/>
            <person name="Barry K."/>
            <person name="Hainaut M."/>
            <person name="Henrissat B."/>
            <person name="Johnson J."/>
            <person name="Kuo A."/>
            <person name="Lim J.H.P."/>
            <person name="Lipzen A."/>
            <person name="Nolan M."/>
            <person name="Ohm R.A."/>
            <person name="Tamas L."/>
            <person name="Grigoriev I.V."/>
            <person name="Spatafora J.W."/>
            <person name="Nagy L.G."/>
            <person name="Kovacs G.M."/>
        </authorList>
    </citation>
    <scope>NUCLEOTIDE SEQUENCE [LARGE SCALE GENOMIC DNA]</scope>
    <source>
        <strain evidence="2 3">DSE2036</strain>
    </source>
</reference>
<proteinExistence type="predicted"/>
<sequence>MIHHAPPLLFLFLLAYLLHGGRRTRRPRVSKKDWDGRVIFGDWLWGHVRRCSLGSGVRCASRLVIGSESGSGK</sequence>
<feature type="chain" id="PRO_5015995184" description="Secreted protein" evidence="1">
    <location>
        <begin position="24"/>
        <end position="73"/>
    </location>
</feature>
<keyword evidence="1" id="KW-0732">Signal</keyword>
<gene>
    <name evidence="2" type="ORF">DM02DRAFT_136968</name>
</gene>
<evidence type="ECO:0000256" key="1">
    <source>
        <dbReference type="SAM" id="SignalP"/>
    </source>
</evidence>